<organism evidence="1 2">
    <name type="scientific">Flavobacterium zepuense</name>
    <dbReference type="NCBI Taxonomy" id="2593302"/>
    <lineage>
        <taxon>Bacteria</taxon>
        <taxon>Pseudomonadati</taxon>
        <taxon>Bacteroidota</taxon>
        <taxon>Flavobacteriia</taxon>
        <taxon>Flavobacteriales</taxon>
        <taxon>Flavobacteriaceae</taxon>
        <taxon>Flavobacterium</taxon>
    </lineage>
</organism>
<reference evidence="1 2" key="1">
    <citation type="submission" date="2019-07" db="EMBL/GenBank/DDBJ databases">
        <title>Flavobacterium sp. nov., isolated from glacier ice.</title>
        <authorList>
            <person name="Liu Q."/>
            <person name="Xin Y.-H."/>
        </authorList>
    </citation>
    <scope>NUCLEOTIDE SEQUENCE [LARGE SCALE GENOMIC DNA]</scope>
    <source>
        <strain evidence="1 2">ZT4R6</strain>
    </source>
</reference>
<comment type="caution">
    <text evidence="1">The sequence shown here is derived from an EMBL/GenBank/DDBJ whole genome shotgun (WGS) entry which is preliminary data.</text>
</comment>
<gene>
    <name evidence="1" type="ORF">FMM05_20850</name>
</gene>
<dbReference type="Proteomes" id="UP000320643">
    <property type="component" value="Unassembled WGS sequence"/>
</dbReference>
<protein>
    <recommendedName>
        <fullName evidence="3">TonB-dependent receptor</fullName>
    </recommendedName>
</protein>
<feature type="non-terminal residue" evidence="1">
    <location>
        <position position="276"/>
    </location>
</feature>
<evidence type="ECO:0000313" key="2">
    <source>
        <dbReference type="Proteomes" id="UP000320643"/>
    </source>
</evidence>
<evidence type="ECO:0008006" key="3">
    <source>
        <dbReference type="Google" id="ProtNLM"/>
    </source>
</evidence>
<dbReference type="EMBL" id="VJVZ01000035">
    <property type="protein sequence ID" value="TRW20817.1"/>
    <property type="molecule type" value="Genomic_DNA"/>
</dbReference>
<proteinExistence type="predicted"/>
<accession>A0A552URI6</accession>
<dbReference type="SUPFAM" id="SSF56935">
    <property type="entry name" value="Porins"/>
    <property type="match status" value="1"/>
</dbReference>
<dbReference type="AlphaFoldDB" id="A0A552URI6"/>
<keyword evidence="2" id="KW-1185">Reference proteome</keyword>
<name>A0A552URI6_9FLAO</name>
<evidence type="ECO:0000313" key="1">
    <source>
        <dbReference type="EMBL" id="TRW20817.1"/>
    </source>
</evidence>
<sequence length="276" mass="31257">MANSVTDKFDRITFNANNTFSLLKDRLEITSGINVSSAKTYSKSDTYTPYTPYDRLADDKGNSLPVVTLTTLRSSYIDTAGNGKLLDWHYRPKDEFNPNTKAQTDQYKINLGFNFKILKGLNLTGGYQFLKETNTINADYGISSYFTRSTINQYSSIVDNMVVRPVTLGGILYRTEVSSISKTGRLQLNYNEVLAQDHEINAIAGYEGSDSRSRSTGLILYGYDPELLTNTNNAIDPQKYYPYYYEPFIARQIQTAPDLRELTNITQSYYANVSYT</sequence>